<proteinExistence type="predicted"/>
<keyword evidence="2" id="KW-1185">Reference proteome</keyword>
<evidence type="ECO:0000313" key="2">
    <source>
        <dbReference type="Proteomes" id="UP000242146"/>
    </source>
</evidence>
<reference evidence="1 2" key="1">
    <citation type="submission" date="2016-07" db="EMBL/GenBank/DDBJ databases">
        <title>Pervasive Adenine N6-methylation of Active Genes in Fungi.</title>
        <authorList>
            <consortium name="DOE Joint Genome Institute"/>
            <person name="Mondo S.J."/>
            <person name="Dannebaum R.O."/>
            <person name="Kuo R.C."/>
            <person name="Labutti K."/>
            <person name="Haridas S."/>
            <person name="Kuo A."/>
            <person name="Salamov A."/>
            <person name="Ahrendt S.R."/>
            <person name="Lipzen A."/>
            <person name="Sullivan W."/>
            <person name="Andreopoulos W.B."/>
            <person name="Clum A."/>
            <person name="Lindquist E."/>
            <person name="Daum C."/>
            <person name="Ramamoorthy G.K."/>
            <person name="Gryganskyi A."/>
            <person name="Culley D."/>
            <person name="Magnuson J.K."/>
            <person name="James T.Y."/>
            <person name="O'Malley M.A."/>
            <person name="Stajich J.E."/>
            <person name="Spatafora J.W."/>
            <person name="Visel A."/>
            <person name="Grigoriev I.V."/>
        </authorList>
    </citation>
    <scope>NUCLEOTIDE SEQUENCE [LARGE SCALE GENOMIC DNA]</scope>
    <source>
        <strain evidence="1 2">NRRL 3301</strain>
    </source>
</reference>
<comment type="caution">
    <text evidence="1">The sequence shown here is derived from an EMBL/GenBank/DDBJ whole genome shotgun (WGS) entry which is preliminary data.</text>
</comment>
<evidence type="ECO:0000313" key="1">
    <source>
        <dbReference type="EMBL" id="ORX56262.1"/>
    </source>
</evidence>
<dbReference type="Proteomes" id="UP000242146">
    <property type="component" value="Unassembled WGS sequence"/>
</dbReference>
<accession>A0A1X2GKX3</accession>
<sequence length="176" mass="20181">MKMQSYGMTPTWRRHEEKNDPVAISVVVQQRNPMKYGSYPNTAPSSPELTPTFPSENAIDFHALDNSNDKEALENQKVSMTNDVALKFLKAVIFNEAPSNEELYEPVFVTSEIALELLRKRFGKIHTTPRQVAQWMTKSGHWGDTIQRRVNDVRMVGRDLWAIKKDYVTGILTQQV</sequence>
<dbReference type="AlphaFoldDB" id="A0A1X2GKX3"/>
<organism evidence="1 2">
    <name type="scientific">Hesseltinella vesiculosa</name>
    <dbReference type="NCBI Taxonomy" id="101127"/>
    <lineage>
        <taxon>Eukaryota</taxon>
        <taxon>Fungi</taxon>
        <taxon>Fungi incertae sedis</taxon>
        <taxon>Mucoromycota</taxon>
        <taxon>Mucoromycotina</taxon>
        <taxon>Mucoromycetes</taxon>
        <taxon>Mucorales</taxon>
        <taxon>Cunninghamellaceae</taxon>
        <taxon>Hesseltinella</taxon>
    </lineage>
</organism>
<protein>
    <submittedName>
        <fullName evidence="1">Uncharacterized protein</fullName>
    </submittedName>
</protein>
<dbReference type="EMBL" id="MCGT01000010">
    <property type="protein sequence ID" value="ORX56262.1"/>
    <property type="molecule type" value="Genomic_DNA"/>
</dbReference>
<name>A0A1X2GKX3_9FUNG</name>
<gene>
    <name evidence="1" type="ORF">DM01DRAFT_309830</name>
</gene>